<feature type="compositionally biased region" description="Basic and acidic residues" evidence="1">
    <location>
        <begin position="28"/>
        <end position="43"/>
    </location>
</feature>
<evidence type="ECO:0000256" key="1">
    <source>
        <dbReference type="SAM" id="MobiDB-lite"/>
    </source>
</evidence>
<sequence>MEGSHGKESHHWFFPSTSTSTLSTSKRKAQDQDEHSDSDKDECSDGDQEFFDPDEDYDSESDRQVEMENDNYDDENQESDSTQTCSSECCDDGLGQPYHPSSSALSRKCQDKTQDVSTCEQFAISIRWVDSCHSIHEDLIGMVEVEQTDALPLSSTIIDVLTRCGLSFSNCRGQAYDGSSNMSGHLSGVATRLMAEEPCALYVHCSAHCLNLALQDSSRQSTSVRDALSLAADIANFIRASPKRFAQFRSLKDQLCKANPGIKPLCPTRWTIRTVSIDAILKNYGVIIQQLEET</sequence>
<dbReference type="PANTHER" id="PTHR45749:SF21">
    <property type="entry name" value="DUF4371 DOMAIN-CONTAINING PROTEIN"/>
    <property type="match status" value="1"/>
</dbReference>
<feature type="compositionally biased region" description="Basic and acidic residues" evidence="1">
    <location>
        <begin position="1"/>
        <end position="11"/>
    </location>
</feature>
<dbReference type="InterPro" id="IPR012337">
    <property type="entry name" value="RNaseH-like_sf"/>
</dbReference>
<organism evidence="3">
    <name type="scientific">Amphimedon queenslandica</name>
    <name type="common">Sponge</name>
    <dbReference type="NCBI Taxonomy" id="400682"/>
    <lineage>
        <taxon>Eukaryota</taxon>
        <taxon>Metazoa</taxon>
        <taxon>Porifera</taxon>
        <taxon>Demospongiae</taxon>
        <taxon>Heteroscleromorpha</taxon>
        <taxon>Haplosclerida</taxon>
        <taxon>Niphatidae</taxon>
        <taxon>Amphimedon</taxon>
    </lineage>
</organism>
<dbReference type="PANTHER" id="PTHR45749">
    <property type="match status" value="1"/>
</dbReference>
<feature type="compositionally biased region" description="Acidic residues" evidence="1">
    <location>
        <begin position="67"/>
        <end position="78"/>
    </location>
</feature>
<proteinExistence type="predicted"/>
<name>A0A1X7VIT1_AMPQE</name>
<dbReference type="EnsemblMetazoa" id="Aqu2.1.40261_001">
    <property type="protein sequence ID" value="Aqu2.1.40261_001"/>
    <property type="gene ID" value="Aqu2.1.40261"/>
</dbReference>
<dbReference type="AlphaFoldDB" id="A0A1X7VIT1"/>
<feature type="compositionally biased region" description="Acidic residues" evidence="1">
    <location>
        <begin position="44"/>
        <end position="59"/>
    </location>
</feature>
<dbReference type="Pfam" id="PF14291">
    <property type="entry name" value="DUF4371"/>
    <property type="match status" value="1"/>
</dbReference>
<reference evidence="3" key="1">
    <citation type="submission" date="2017-05" db="UniProtKB">
        <authorList>
            <consortium name="EnsemblMetazoa"/>
        </authorList>
    </citation>
    <scope>IDENTIFICATION</scope>
</reference>
<dbReference type="InParanoid" id="A0A1X7VIT1"/>
<dbReference type="OrthoDB" id="10064879at2759"/>
<accession>A0A1X7VIT1</accession>
<dbReference type="eggNOG" id="ENOG502QSU3">
    <property type="taxonomic scope" value="Eukaryota"/>
</dbReference>
<evidence type="ECO:0000313" key="3">
    <source>
        <dbReference type="EnsemblMetazoa" id="Aqu2.1.40261_001"/>
    </source>
</evidence>
<feature type="region of interest" description="Disordered" evidence="1">
    <location>
        <begin position="1"/>
        <end position="86"/>
    </location>
</feature>
<dbReference type="InterPro" id="IPR025398">
    <property type="entry name" value="DUF4371"/>
</dbReference>
<dbReference type="STRING" id="400682.A0A1X7VIT1"/>
<dbReference type="SUPFAM" id="SSF53098">
    <property type="entry name" value="Ribonuclease H-like"/>
    <property type="match status" value="1"/>
</dbReference>
<evidence type="ECO:0000259" key="2">
    <source>
        <dbReference type="Pfam" id="PF14291"/>
    </source>
</evidence>
<feature type="domain" description="DUF4371" evidence="2">
    <location>
        <begin position="111"/>
        <end position="188"/>
    </location>
</feature>
<protein>
    <recommendedName>
        <fullName evidence="2">DUF4371 domain-containing protein</fullName>
    </recommendedName>
</protein>